<dbReference type="PANTHER" id="PTHR40470">
    <property type="entry name" value="PHYTANOYL-COA DIOXYGENASE FAMILY PROTEIN (AFU_ORTHOLOGUE AFUA_2G15850)"/>
    <property type="match status" value="1"/>
</dbReference>
<evidence type="ECO:0000256" key="1">
    <source>
        <dbReference type="SAM" id="MobiDB-lite"/>
    </source>
</evidence>
<proteinExistence type="predicted"/>
<dbReference type="PANTHER" id="PTHR40470:SF1">
    <property type="entry name" value="PHYTANOYL-COA DIOXYGENASE FAMILY PROTEIN (AFU_ORTHOLOGUE AFUA_2G15850)"/>
    <property type="match status" value="1"/>
</dbReference>
<dbReference type="Gene3D" id="2.60.120.620">
    <property type="entry name" value="q2cbj1_9rhob like domain"/>
    <property type="match status" value="1"/>
</dbReference>
<accession>A0ABR2I0A9</accession>
<dbReference type="Proteomes" id="UP001390339">
    <property type="component" value="Unassembled WGS sequence"/>
</dbReference>
<protein>
    <submittedName>
        <fullName evidence="2">Phytanoyl-CoA dioxygenase family protein</fullName>
    </submittedName>
</protein>
<organism evidence="2 3">
    <name type="scientific">Apiospora arundinis</name>
    <dbReference type="NCBI Taxonomy" id="335852"/>
    <lineage>
        <taxon>Eukaryota</taxon>
        <taxon>Fungi</taxon>
        <taxon>Dikarya</taxon>
        <taxon>Ascomycota</taxon>
        <taxon>Pezizomycotina</taxon>
        <taxon>Sordariomycetes</taxon>
        <taxon>Xylariomycetidae</taxon>
        <taxon>Amphisphaeriales</taxon>
        <taxon>Apiosporaceae</taxon>
        <taxon>Apiospora</taxon>
    </lineage>
</organism>
<sequence>MASSSPPSLTPAAPASALREQLHKDGFVIIRQILTPTELEPLRAAAARTTALARAGNWPHIRTVGKQFPPWPSKPDPAQGGIWGVQHLLHPDLPDSGVFAQSYFGDAVLDIVKALLSSSSSSPPEGGREEDRGKGRGECKDDDLVMELYNMLVRPDAPFELRWHRDDVPWSAPAAEELARLDAAEHAHAQWNLALCDGDASLVVVRGSHRRARTDAERAAEPYQAIVHGEDQLTVRLDAGDAVFYDNNIVHRGVYDCRQERLSLHGTVGHRAGSAARARNVLQHGVGDWVDKCDFAGSLGGDERIRKRAEGMRERLVKLGRESGDVGFSLEG</sequence>
<reference evidence="2 3" key="1">
    <citation type="journal article" date="2024" name="IMA Fungus">
        <title>Apiospora arundinis, a panoply of carbohydrate-active enzymes and secondary metabolites.</title>
        <authorList>
            <person name="Sorensen T."/>
            <person name="Petersen C."/>
            <person name="Muurmann A.T."/>
            <person name="Christiansen J.V."/>
            <person name="Brundto M.L."/>
            <person name="Overgaard C.K."/>
            <person name="Boysen A.T."/>
            <person name="Wollenberg R.D."/>
            <person name="Larsen T.O."/>
            <person name="Sorensen J.L."/>
            <person name="Nielsen K.L."/>
            <person name="Sondergaard T.E."/>
        </authorList>
    </citation>
    <scope>NUCLEOTIDE SEQUENCE [LARGE SCALE GENOMIC DNA]</scope>
    <source>
        <strain evidence="2 3">AAU 773</strain>
    </source>
</reference>
<keyword evidence="3" id="KW-1185">Reference proteome</keyword>
<comment type="caution">
    <text evidence="2">The sequence shown here is derived from an EMBL/GenBank/DDBJ whole genome shotgun (WGS) entry which is preliminary data.</text>
</comment>
<dbReference type="Pfam" id="PF05721">
    <property type="entry name" value="PhyH"/>
    <property type="match status" value="1"/>
</dbReference>
<name>A0ABR2I0A9_9PEZI</name>
<feature type="compositionally biased region" description="Basic and acidic residues" evidence="1">
    <location>
        <begin position="126"/>
        <end position="139"/>
    </location>
</feature>
<evidence type="ECO:0000313" key="3">
    <source>
        <dbReference type="Proteomes" id="UP001390339"/>
    </source>
</evidence>
<dbReference type="InterPro" id="IPR008775">
    <property type="entry name" value="Phytyl_CoA_dOase-like"/>
</dbReference>
<dbReference type="EMBL" id="JAPCWZ010000007">
    <property type="protein sequence ID" value="KAK8855765.1"/>
    <property type="molecule type" value="Genomic_DNA"/>
</dbReference>
<gene>
    <name evidence="2" type="ORF">PGQ11_011677</name>
</gene>
<dbReference type="SUPFAM" id="SSF51197">
    <property type="entry name" value="Clavaminate synthase-like"/>
    <property type="match status" value="1"/>
</dbReference>
<dbReference type="GO" id="GO:0051213">
    <property type="term" value="F:dioxygenase activity"/>
    <property type="evidence" value="ECO:0007669"/>
    <property type="project" value="UniProtKB-KW"/>
</dbReference>
<evidence type="ECO:0000313" key="2">
    <source>
        <dbReference type="EMBL" id="KAK8855765.1"/>
    </source>
</evidence>
<keyword evidence="2" id="KW-0560">Oxidoreductase</keyword>
<feature type="region of interest" description="Disordered" evidence="1">
    <location>
        <begin position="118"/>
        <end position="139"/>
    </location>
</feature>
<keyword evidence="2" id="KW-0223">Dioxygenase</keyword>